<dbReference type="Pfam" id="PF04280">
    <property type="entry name" value="Tim44"/>
    <property type="match status" value="1"/>
</dbReference>
<sequence length="334" mass="35400">MSFLRRFIASALALALAVAPVVADARAGASSMGGRSSYSSMGSRGTRTYAPIPGAQSMQRSLTPQDGPSGLTGPAAPLGPSATTGYGGYGSSYGYAQPSFAQRHPFVTGVLGGLAGSWLGGLFFGHPGYGYGYGGMGHAGGAVGSFLMLLVLMGVGWAVFRALRHGIADFALMGRPSAYAAGGFAPAGGGRPPQTGLMLTDGDFQIFGDALNQVQAAWSNGDLAHLQRYVTPEMLSYFSEQLANNQSQCLQNRVHHVVLLRGEPREAWAEGVIEYATVSLRWSAVDYTVRTDRRPTDPDFVAEGDPRRPVEADEIWTFRRTQGGRWLLSAIQQV</sequence>
<feature type="compositionally biased region" description="Polar residues" evidence="1">
    <location>
        <begin position="57"/>
        <end position="66"/>
    </location>
</feature>
<comment type="caution">
    <text evidence="5">The sequence shown here is derived from an EMBL/GenBank/DDBJ whole genome shotgun (WGS) entry which is preliminary data.</text>
</comment>
<dbReference type="PANTHER" id="PTHR41542">
    <property type="entry name" value="BLL5807 PROTEIN"/>
    <property type="match status" value="1"/>
</dbReference>
<dbReference type="AlphaFoldDB" id="A0A8J2YUN3"/>
<dbReference type="PANTHER" id="PTHR41542:SF1">
    <property type="entry name" value="BLL5807 PROTEIN"/>
    <property type="match status" value="1"/>
</dbReference>
<dbReference type="Gene3D" id="3.10.450.240">
    <property type="match status" value="1"/>
</dbReference>
<keyword evidence="2" id="KW-0472">Membrane</keyword>
<evidence type="ECO:0000256" key="2">
    <source>
        <dbReference type="SAM" id="Phobius"/>
    </source>
</evidence>
<reference evidence="5" key="1">
    <citation type="journal article" date="2014" name="Int. J. Syst. Evol. Microbiol.">
        <title>Complete genome sequence of Corynebacterium casei LMG S-19264T (=DSM 44701T), isolated from a smear-ripened cheese.</title>
        <authorList>
            <consortium name="US DOE Joint Genome Institute (JGI-PGF)"/>
            <person name="Walter F."/>
            <person name="Albersmeier A."/>
            <person name="Kalinowski J."/>
            <person name="Ruckert C."/>
        </authorList>
    </citation>
    <scope>NUCLEOTIDE SEQUENCE</scope>
    <source>
        <strain evidence="5">CGMCC 1.15725</strain>
    </source>
</reference>
<evidence type="ECO:0000256" key="3">
    <source>
        <dbReference type="SAM" id="SignalP"/>
    </source>
</evidence>
<feature type="region of interest" description="Disordered" evidence="1">
    <location>
        <begin position="57"/>
        <end position="76"/>
    </location>
</feature>
<dbReference type="InterPro" id="IPR032710">
    <property type="entry name" value="NTF2-like_dom_sf"/>
</dbReference>
<dbReference type="SMART" id="SM00978">
    <property type="entry name" value="Tim44"/>
    <property type="match status" value="1"/>
</dbReference>
<keyword evidence="2" id="KW-1133">Transmembrane helix</keyword>
<feature type="transmembrane region" description="Helical" evidence="2">
    <location>
        <begin position="106"/>
        <end position="125"/>
    </location>
</feature>
<reference evidence="5" key="2">
    <citation type="submission" date="2020-09" db="EMBL/GenBank/DDBJ databases">
        <authorList>
            <person name="Sun Q."/>
            <person name="Zhou Y."/>
        </authorList>
    </citation>
    <scope>NUCLEOTIDE SEQUENCE</scope>
    <source>
        <strain evidence="5">CGMCC 1.15725</strain>
    </source>
</reference>
<protein>
    <recommendedName>
        <fullName evidence="4">Tim44-like domain-containing protein</fullName>
    </recommendedName>
</protein>
<evidence type="ECO:0000259" key="4">
    <source>
        <dbReference type="SMART" id="SM00978"/>
    </source>
</evidence>
<evidence type="ECO:0000256" key="1">
    <source>
        <dbReference type="SAM" id="MobiDB-lite"/>
    </source>
</evidence>
<evidence type="ECO:0000313" key="5">
    <source>
        <dbReference type="EMBL" id="GGF23541.1"/>
    </source>
</evidence>
<keyword evidence="6" id="KW-1185">Reference proteome</keyword>
<feature type="domain" description="Tim44-like" evidence="4">
    <location>
        <begin position="185"/>
        <end position="333"/>
    </location>
</feature>
<evidence type="ECO:0000313" key="6">
    <source>
        <dbReference type="Proteomes" id="UP000646365"/>
    </source>
</evidence>
<dbReference type="InterPro" id="IPR007379">
    <property type="entry name" value="Tim44-like_dom"/>
</dbReference>
<feature type="transmembrane region" description="Helical" evidence="2">
    <location>
        <begin position="137"/>
        <end position="160"/>
    </location>
</feature>
<dbReference type="Proteomes" id="UP000646365">
    <property type="component" value="Unassembled WGS sequence"/>
</dbReference>
<organism evidence="5 6">
    <name type="scientific">Aliidongia dinghuensis</name>
    <dbReference type="NCBI Taxonomy" id="1867774"/>
    <lineage>
        <taxon>Bacteria</taxon>
        <taxon>Pseudomonadati</taxon>
        <taxon>Pseudomonadota</taxon>
        <taxon>Alphaproteobacteria</taxon>
        <taxon>Rhodospirillales</taxon>
        <taxon>Dongiaceae</taxon>
        <taxon>Aliidongia</taxon>
    </lineage>
</organism>
<gene>
    <name evidence="5" type="ORF">GCM10011611_32040</name>
</gene>
<proteinExistence type="predicted"/>
<keyword evidence="2" id="KW-0812">Transmembrane</keyword>
<feature type="signal peptide" evidence="3">
    <location>
        <begin position="1"/>
        <end position="23"/>
    </location>
</feature>
<accession>A0A8J2YUN3</accession>
<dbReference type="EMBL" id="BMJQ01000008">
    <property type="protein sequence ID" value="GGF23541.1"/>
    <property type="molecule type" value="Genomic_DNA"/>
</dbReference>
<dbReference type="RefSeq" id="WP_189047523.1">
    <property type="nucleotide sequence ID" value="NZ_BMJQ01000008.1"/>
</dbReference>
<dbReference type="SUPFAM" id="SSF54427">
    <property type="entry name" value="NTF2-like"/>
    <property type="match status" value="1"/>
</dbReference>
<name>A0A8J2YUN3_9PROT</name>
<feature type="chain" id="PRO_5035260757" description="Tim44-like domain-containing protein" evidence="3">
    <location>
        <begin position="24"/>
        <end position="334"/>
    </location>
</feature>
<keyword evidence="3" id="KW-0732">Signal</keyword>